<feature type="compositionally biased region" description="Polar residues" evidence="7">
    <location>
        <begin position="58"/>
        <end position="67"/>
    </location>
</feature>
<keyword evidence="9" id="KW-1185">Reference proteome</keyword>
<sequence length="763" mass="83819">MFSEYASRFLSQSQSRLSNFAGQADNDNAPSRYAPDRSYRQARNLGRSYFSKTYGVNPYQQTSNSRYGHNFRPGLAGAQDAPLFASARDEFREEDEEEERDREAADLYALQRSRRVAAASKLVDSVGSENDASDASLYRSYDDTPSQDHIRGFRRGIRSSWNGGPQSGSIGAIRGGKATAGGSSRAGLLRYTDRDSDDVNKSRAGLEDVGLESQIEDDEPPASLIGDSLGDDDNPPAFQQFKARSDRNHLLRRESTIESEDELRRTTSVDDDGNATTPMPSVEGEFFRYDSFFAWAYLILLASLVSTYVLVWLHTSAPDGKKPIGDTIYATLHGSFYMLAVDTLVAVATALLWLAALRSFVRPVVSVILVAVPVIMVSFSLYPFISSFQGATHGSSFQDKALRWAATVPFVAAVVWVYCVVKGRHSIRQAVDILEFSSRILAANSALVLVGLASLFVVVAWTWVWLGMFSRVFLGGYMSKRLARYVISLSSWWLGVWFVFMYMWTISIVTEVHRATTAATVSQWYFHRNATPAPTSQEIVSAALSHSLTTIFGSICESTLLARLVRIPLLVLPSRISYIVQRVANAFVPTPVVALMNPLTITYCAIHSQHLAAAARGLSQMEFISPQTPTATLTPRVFTSGEDTAGGLLPYRLSKLILYASRFILATAMGFAGWVITAKKLEIALPDGMGIRGSAYAYVVGLVASFIGYSVMGSMESILSGIVDAVVICYGSERRMASGGGTYCMEAAYLFGEKRRHATEDYV</sequence>
<evidence type="ECO:0000313" key="9">
    <source>
        <dbReference type="Proteomes" id="UP001187682"/>
    </source>
</evidence>
<feature type="compositionally biased region" description="Polar residues" evidence="7">
    <location>
        <begin position="159"/>
        <end position="169"/>
    </location>
</feature>
<feature type="transmembrane region" description="Helical" evidence="6">
    <location>
        <begin position="335"/>
        <end position="357"/>
    </location>
</feature>
<feature type="transmembrane region" description="Helical" evidence="6">
    <location>
        <begin position="401"/>
        <end position="421"/>
    </location>
</feature>
<keyword evidence="5 6" id="KW-0472">Membrane</keyword>
<comment type="similarity">
    <text evidence="2 6">Belongs to the CTL (choline transporter-like) family.</text>
</comment>
<proteinExistence type="inferred from homology"/>
<evidence type="ECO:0000256" key="4">
    <source>
        <dbReference type="ARBA" id="ARBA00022989"/>
    </source>
</evidence>
<feature type="transmembrane region" description="Helical" evidence="6">
    <location>
        <begin position="485"/>
        <end position="504"/>
    </location>
</feature>
<evidence type="ECO:0000256" key="7">
    <source>
        <dbReference type="SAM" id="MobiDB-lite"/>
    </source>
</evidence>
<keyword evidence="4 6" id="KW-1133">Transmembrane helix</keyword>
<organism evidence="8 9">
    <name type="scientific">Cephalotrichum gorgonifer</name>
    <dbReference type="NCBI Taxonomy" id="2041049"/>
    <lineage>
        <taxon>Eukaryota</taxon>
        <taxon>Fungi</taxon>
        <taxon>Dikarya</taxon>
        <taxon>Ascomycota</taxon>
        <taxon>Pezizomycotina</taxon>
        <taxon>Sordariomycetes</taxon>
        <taxon>Hypocreomycetidae</taxon>
        <taxon>Microascales</taxon>
        <taxon>Microascaceae</taxon>
        <taxon>Cephalotrichum</taxon>
    </lineage>
</organism>
<feature type="compositionally biased region" description="Basic and acidic residues" evidence="7">
    <location>
        <begin position="252"/>
        <end position="268"/>
    </location>
</feature>
<dbReference type="Pfam" id="PF04515">
    <property type="entry name" value="Choline_transpo"/>
    <property type="match status" value="1"/>
</dbReference>
<feature type="region of interest" description="Disordered" evidence="7">
    <location>
        <begin position="53"/>
        <end position="73"/>
    </location>
</feature>
<evidence type="ECO:0000256" key="1">
    <source>
        <dbReference type="ARBA" id="ARBA00004141"/>
    </source>
</evidence>
<evidence type="ECO:0000256" key="6">
    <source>
        <dbReference type="RuleBase" id="RU368066"/>
    </source>
</evidence>
<dbReference type="GO" id="GO:0022857">
    <property type="term" value="F:transmembrane transporter activity"/>
    <property type="evidence" value="ECO:0007669"/>
    <property type="project" value="UniProtKB-UniRule"/>
</dbReference>
<evidence type="ECO:0000256" key="5">
    <source>
        <dbReference type="ARBA" id="ARBA00023136"/>
    </source>
</evidence>
<evidence type="ECO:0000256" key="3">
    <source>
        <dbReference type="ARBA" id="ARBA00022692"/>
    </source>
</evidence>
<name>A0AAE8SWN9_9PEZI</name>
<dbReference type="AlphaFoldDB" id="A0AAE8SWN9"/>
<feature type="region of interest" description="Disordered" evidence="7">
    <location>
        <begin position="252"/>
        <end position="277"/>
    </location>
</feature>
<accession>A0AAE8SWN9</accession>
<comment type="subcellular location">
    <subcellularLocation>
        <location evidence="6">Cell membrane</location>
        <topology evidence="6">Multi-pass membrane protein</topology>
    </subcellularLocation>
    <subcellularLocation>
        <location evidence="1">Membrane</location>
        <topology evidence="1">Multi-pass membrane protein</topology>
    </subcellularLocation>
</comment>
<dbReference type="PANTHER" id="PTHR12385">
    <property type="entry name" value="CHOLINE TRANSPORTER-LIKE (SLC FAMILY 44)"/>
    <property type="match status" value="1"/>
</dbReference>
<comment type="caution">
    <text evidence="8">The sequence shown here is derived from an EMBL/GenBank/DDBJ whole genome shotgun (WGS) entry which is preliminary data.</text>
</comment>
<feature type="transmembrane region" description="Helical" evidence="6">
    <location>
        <begin position="364"/>
        <end position="385"/>
    </location>
</feature>
<dbReference type="Proteomes" id="UP001187682">
    <property type="component" value="Unassembled WGS sequence"/>
</dbReference>
<comment type="function">
    <text evidence="6">Probably involved in transport through the plasma membrane.</text>
</comment>
<dbReference type="EMBL" id="ONZQ02000009">
    <property type="protein sequence ID" value="SPO03824.1"/>
    <property type="molecule type" value="Genomic_DNA"/>
</dbReference>
<reference evidence="8" key="1">
    <citation type="submission" date="2018-03" db="EMBL/GenBank/DDBJ databases">
        <authorList>
            <person name="Guldener U."/>
        </authorList>
    </citation>
    <scope>NUCLEOTIDE SEQUENCE</scope>
</reference>
<dbReference type="GO" id="GO:0005886">
    <property type="term" value="C:plasma membrane"/>
    <property type="evidence" value="ECO:0007669"/>
    <property type="project" value="UniProtKB-SubCell"/>
</dbReference>
<feature type="transmembrane region" description="Helical" evidence="6">
    <location>
        <begin position="656"/>
        <end position="675"/>
    </location>
</feature>
<feature type="transmembrane region" description="Helical" evidence="6">
    <location>
        <begin position="695"/>
        <end position="712"/>
    </location>
</feature>
<feature type="region of interest" description="Disordered" evidence="7">
    <location>
        <begin position="127"/>
        <end position="234"/>
    </location>
</feature>
<feature type="region of interest" description="Disordered" evidence="7">
    <location>
        <begin position="16"/>
        <end position="40"/>
    </location>
</feature>
<keyword evidence="3 6" id="KW-0812">Transmembrane</keyword>
<feature type="compositionally biased region" description="Basic and acidic residues" evidence="7">
    <location>
        <begin position="140"/>
        <end position="151"/>
    </location>
</feature>
<dbReference type="InterPro" id="IPR007603">
    <property type="entry name" value="Choline_transptr-like"/>
</dbReference>
<evidence type="ECO:0000313" key="8">
    <source>
        <dbReference type="EMBL" id="SPO03824.1"/>
    </source>
</evidence>
<feature type="transmembrane region" description="Helical" evidence="6">
    <location>
        <begin position="292"/>
        <end position="315"/>
    </location>
</feature>
<gene>
    <name evidence="8" type="ORF">DNG_06507</name>
</gene>
<evidence type="ECO:0000256" key="2">
    <source>
        <dbReference type="ARBA" id="ARBA00007168"/>
    </source>
</evidence>
<dbReference type="PANTHER" id="PTHR12385:SF88">
    <property type="entry name" value="CHOLINE TRANSPORTER-LIKE PROTEIN CTL1"/>
    <property type="match status" value="1"/>
</dbReference>
<feature type="transmembrane region" description="Helical" evidence="6">
    <location>
        <begin position="441"/>
        <end position="465"/>
    </location>
</feature>
<feature type="compositionally biased region" description="Basic and acidic residues" evidence="7">
    <location>
        <begin position="191"/>
        <end position="206"/>
    </location>
</feature>
<protein>
    <recommendedName>
        <fullName evidence="6">Protein PNS1</fullName>
    </recommendedName>
</protein>